<evidence type="ECO:0000313" key="1">
    <source>
        <dbReference type="EMBL" id="CAL1605002.1"/>
    </source>
</evidence>
<organism evidence="1 2">
    <name type="scientific">Knipowitschia caucasica</name>
    <name type="common">Caucasian dwarf goby</name>
    <name type="synonym">Pomatoschistus caucasicus</name>
    <dbReference type="NCBI Taxonomy" id="637954"/>
    <lineage>
        <taxon>Eukaryota</taxon>
        <taxon>Metazoa</taxon>
        <taxon>Chordata</taxon>
        <taxon>Craniata</taxon>
        <taxon>Vertebrata</taxon>
        <taxon>Euteleostomi</taxon>
        <taxon>Actinopterygii</taxon>
        <taxon>Neopterygii</taxon>
        <taxon>Teleostei</taxon>
        <taxon>Neoteleostei</taxon>
        <taxon>Acanthomorphata</taxon>
        <taxon>Gobiaria</taxon>
        <taxon>Gobiiformes</taxon>
        <taxon>Gobioidei</taxon>
        <taxon>Gobiidae</taxon>
        <taxon>Gobiinae</taxon>
        <taxon>Knipowitschia</taxon>
    </lineage>
</organism>
<accession>A0AAV2LV86</accession>
<gene>
    <name evidence="1" type="ORF">KC01_LOCUS32428</name>
</gene>
<dbReference type="EMBL" id="OZ035826">
    <property type="protein sequence ID" value="CAL1605002.1"/>
    <property type="molecule type" value="Genomic_DNA"/>
</dbReference>
<sequence>MCIFLRGTKKRGGHQSQLMFEKRVRTGVSDMALNPNHHSCRRVRADAQTSHSTHFLQLIRRNPEALPGQLRDTVPPTCPGSFLVSTKNITLLILKT</sequence>
<dbReference type="Proteomes" id="UP001497482">
    <property type="component" value="Chromosome 4"/>
</dbReference>
<protein>
    <submittedName>
        <fullName evidence="1">Uncharacterized protein</fullName>
    </submittedName>
</protein>
<evidence type="ECO:0000313" key="2">
    <source>
        <dbReference type="Proteomes" id="UP001497482"/>
    </source>
</evidence>
<keyword evidence="2" id="KW-1185">Reference proteome</keyword>
<dbReference type="AlphaFoldDB" id="A0AAV2LV86"/>
<proteinExistence type="predicted"/>
<reference evidence="1 2" key="1">
    <citation type="submission" date="2024-04" db="EMBL/GenBank/DDBJ databases">
        <authorList>
            <person name="Waldvogel A.-M."/>
            <person name="Schoenle A."/>
        </authorList>
    </citation>
    <scope>NUCLEOTIDE SEQUENCE [LARGE SCALE GENOMIC DNA]</scope>
</reference>
<name>A0AAV2LV86_KNICA</name>